<keyword evidence="1" id="KW-0472">Membrane</keyword>
<keyword evidence="1" id="KW-0812">Transmembrane</keyword>
<name>A0ABR9ZZF3_9FIRM</name>
<feature type="transmembrane region" description="Helical" evidence="1">
    <location>
        <begin position="33"/>
        <end position="54"/>
    </location>
</feature>
<comment type="caution">
    <text evidence="2">The sequence shown here is derived from an EMBL/GenBank/DDBJ whole genome shotgun (WGS) entry which is preliminary data.</text>
</comment>
<accession>A0ABR9ZZF3</accession>
<feature type="transmembrane region" description="Helical" evidence="1">
    <location>
        <begin position="12"/>
        <end position="27"/>
    </location>
</feature>
<organism evidence="2 3">
    <name type="scientific">Fusibacter ferrireducens</name>
    <dbReference type="NCBI Taxonomy" id="2785058"/>
    <lineage>
        <taxon>Bacteria</taxon>
        <taxon>Bacillati</taxon>
        <taxon>Bacillota</taxon>
        <taxon>Clostridia</taxon>
        <taxon>Eubacteriales</taxon>
        <taxon>Eubacteriales Family XII. Incertae Sedis</taxon>
        <taxon>Fusibacter</taxon>
    </lineage>
</organism>
<evidence type="ECO:0000313" key="2">
    <source>
        <dbReference type="EMBL" id="MBF4694984.1"/>
    </source>
</evidence>
<gene>
    <name evidence="2" type="ORF">ISU02_17940</name>
</gene>
<feature type="transmembrane region" description="Helical" evidence="1">
    <location>
        <begin position="75"/>
        <end position="95"/>
    </location>
</feature>
<sequence length="96" mass="11233">MKMQTYPEITEKLYVGAFFLTPIWAIYHKKYLVFILSVIPIVSLLASFSALVYGGKWAWESRDWETENDFMENRSKWNIAGVLTCCVLVLIKVIFF</sequence>
<dbReference type="Proteomes" id="UP000614200">
    <property type="component" value="Unassembled WGS sequence"/>
</dbReference>
<evidence type="ECO:0000313" key="3">
    <source>
        <dbReference type="Proteomes" id="UP000614200"/>
    </source>
</evidence>
<reference evidence="2 3" key="1">
    <citation type="submission" date="2020-11" db="EMBL/GenBank/DDBJ databases">
        <title>Fusibacter basophilias sp. nov.</title>
        <authorList>
            <person name="Qiu D."/>
        </authorList>
    </citation>
    <scope>NUCLEOTIDE SEQUENCE [LARGE SCALE GENOMIC DNA]</scope>
    <source>
        <strain evidence="2 3">Q10-2</strain>
    </source>
</reference>
<dbReference type="RefSeq" id="WP_194703228.1">
    <property type="nucleotide sequence ID" value="NZ_JADKNH010000012.1"/>
</dbReference>
<dbReference type="EMBL" id="JADKNH010000012">
    <property type="protein sequence ID" value="MBF4694984.1"/>
    <property type="molecule type" value="Genomic_DNA"/>
</dbReference>
<keyword evidence="1" id="KW-1133">Transmembrane helix</keyword>
<protein>
    <submittedName>
        <fullName evidence="2">Uncharacterized protein</fullName>
    </submittedName>
</protein>
<proteinExistence type="predicted"/>
<keyword evidence="3" id="KW-1185">Reference proteome</keyword>
<evidence type="ECO:0000256" key="1">
    <source>
        <dbReference type="SAM" id="Phobius"/>
    </source>
</evidence>